<evidence type="ECO:0000256" key="1">
    <source>
        <dbReference type="ARBA" id="ARBA00004141"/>
    </source>
</evidence>
<comment type="similarity">
    <text evidence="2 6">Belongs to the GDT1 family.</text>
</comment>
<feature type="transmembrane region" description="Helical" evidence="6">
    <location>
        <begin position="72"/>
        <end position="90"/>
    </location>
</feature>
<name>A0A1N7K782_9PROT</name>
<evidence type="ECO:0000256" key="2">
    <source>
        <dbReference type="ARBA" id="ARBA00009190"/>
    </source>
</evidence>
<dbReference type="GO" id="GO:0016020">
    <property type="term" value="C:membrane"/>
    <property type="evidence" value="ECO:0007669"/>
    <property type="project" value="UniProtKB-SubCell"/>
</dbReference>
<keyword evidence="8" id="KW-1185">Reference proteome</keyword>
<dbReference type="RefSeq" id="WP_076399464.1">
    <property type="nucleotide sequence ID" value="NZ_FTOA01000002.1"/>
</dbReference>
<sequence>MDAFLVSAGVVAVAEIGDKTQLLALLLAARYRKPVPIIFGVLFATLANHALAAWMGTLLASWLGEGWLGGDTFKIILGVLFIAMAAWILVPDKADDDAPGSTGHGAFVATLIAFFLVEIGDKTQVATIALAANYHSVLWVTAGTTVGMMLANVPAILLGEVAATRLPLGLVRTVAAVVFILLGIAGVVDGWTGGEGLSALSRLLGIAS</sequence>
<accession>A0A1N7K782</accession>
<dbReference type="OrthoDB" id="9801356at2"/>
<dbReference type="InterPro" id="IPR001727">
    <property type="entry name" value="GDT1-like"/>
</dbReference>
<dbReference type="Pfam" id="PF01169">
    <property type="entry name" value="GDT1"/>
    <property type="match status" value="2"/>
</dbReference>
<feature type="transmembrane region" description="Helical" evidence="6">
    <location>
        <begin position="38"/>
        <end position="60"/>
    </location>
</feature>
<feature type="transmembrane region" description="Helical" evidence="6">
    <location>
        <begin position="169"/>
        <end position="188"/>
    </location>
</feature>
<organism evidence="7 8">
    <name type="scientific">Insolitispirillum peregrinum</name>
    <dbReference type="NCBI Taxonomy" id="80876"/>
    <lineage>
        <taxon>Bacteria</taxon>
        <taxon>Pseudomonadati</taxon>
        <taxon>Pseudomonadota</taxon>
        <taxon>Alphaproteobacteria</taxon>
        <taxon>Rhodospirillales</taxon>
        <taxon>Novispirillaceae</taxon>
        <taxon>Insolitispirillum</taxon>
    </lineage>
</organism>
<evidence type="ECO:0000256" key="4">
    <source>
        <dbReference type="ARBA" id="ARBA00022989"/>
    </source>
</evidence>
<keyword evidence="4 6" id="KW-1133">Transmembrane helix</keyword>
<evidence type="ECO:0000256" key="6">
    <source>
        <dbReference type="RuleBase" id="RU365102"/>
    </source>
</evidence>
<keyword evidence="5 6" id="KW-0472">Membrane</keyword>
<dbReference type="PANTHER" id="PTHR12608">
    <property type="entry name" value="TRANSMEMBRANE PROTEIN HTP-1 RELATED"/>
    <property type="match status" value="1"/>
</dbReference>
<proteinExistence type="inferred from homology"/>
<evidence type="ECO:0000313" key="7">
    <source>
        <dbReference type="EMBL" id="SIS57407.1"/>
    </source>
</evidence>
<evidence type="ECO:0000256" key="5">
    <source>
        <dbReference type="ARBA" id="ARBA00023136"/>
    </source>
</evidence>
<dbReference type="AlphaFoldDB" id="A0A1N7K782"/>
<dbReference type="Proteomes" id="UP000185678">
    <property type="component" value="Unassembled WGS sequence"/>
</dbReference>
<dbReference type="PANTHER" id="PTHR12608:SF1">
    <property type="entry name" value="TRANSMEMBRANE PROTEIN 165"/>
    <property type="match status" value="1"/>
</dbReference>
<keyword evidence="3 6" id="KW-0812">Transmembrane</keyword>
<protein>
    <recommendedName>
        <fullName evidence="6">GDT1 family protein</fullName>
    </recommendedName>
</protein>
<gene>
    <name evidence="7" type="ORF">SAMN05421779_102634</name>
</gene>
<evidence type="ECO:0000313" key="8">
    <source>
        <dbReference type="Proteomes" id="UP000185678"/>
    </source>
</evidence>
<feature type="transmembrane region" description="Helical" evidence="6">
    <location>
        <begin position="132"/>
        <end position="157"/>
    </location>
</feature>
<dbReference type="GO" id="GO:0046873">
    <property type="term" value="F:metal ion transmembrane transporter activity"/>
    <property type="evidence" value="ECO:0007669"/>
    <property type="project" value="InterPro"/>
</dbReference>
<dbReference type="EMBL" id="FTOA01000002">
    <property type="protein sequence ID" value="SIS57407.1"/>
    <property type="molecule type" value="Genomic_DNA"/>
</dbReference>
<comment type="subcellular location">
    <subcellularLocation>
        <location evidence="1 6">Membrane</location>
        <topology evidence="1 6">Multi-pass membrane protein</topology>
    </subcellularLocation>
</comment>
<feature type="transmembrane region" description="Helical" evidence="6">
    <location>
        <begin position="102"/>
        <end position="120"/>
    </location>
</feature>
<evidence type="ECO:0000256" key="3">
    <source>
        <dbReference type="ARBA" id="ARBA00022692"/>
    </source>
</evidence>
<reference evidence="7 8" key="1">
    <citation type="submission" date="2017-01" db="EMBL/GenBank/DDBJ databases">
        <authorList>
            <person name="Mah S.A."/>
            <person name="Swanson W.J."/>
            <person name="Moy G.W."/>
            <person name="Vacquier V.D."/>
        </authorList>
    </citation>
    <scope>NUCLEOTIDE SEQUENCE [LARGE SCALE GENOMIC DNA]</scope>
    <source>
        <strain evidence="7 8">DSM 11589</strain>
    </source>
</reference>